<dbReference type="Proteomes" id="UP000031366">
    <property type="component" value="Unassembled WGS sequence"/>
</dbReference>
<dbReference type="OrthoDB" id="1927963at2"/>
<keyword evidence="1" id="KW-0732">Signal</keyword>
<dbReference type="EMBL" id="AYSO01000020">
    <property type="protein sequence ID" value="KIE45276.1"/>
    <property type="molecule type" value="Genomic_DNA"/>
</dbReference>
<protein>
    <submittedName>
        <fullName evidence="2">Cell wall binding repeat 2 family protein</fullName>
    </submittedName>
</protein>
<organism evidence="2 3">
    <name type="scientific">Clostridium argentinense CDC 2741</name>
    <dbReference type="NCBI Taxonomy" id="1418104"/>
    <lineage>
        <taxon>Bacteria</taxon>
        <taxon>Bacillati</taxon>
        <taxon>Bacillota</taxon>
        <taxon>Clostridia</taxon>
        <taxon>Eubacteriales</taxon>
        <taxon>Clostridiaceae</taxon>
        <taxon>Clostridium</taxon>
    </lineage>
</organism>
<dbReference type="STRING" id="29341.RSJ17_07810"/>
<dbReference type="Pfam" id="PF04122">
    <property type="entry name" value="CW_binding_2"/>
    <property type="match status" value="3"/>
</dbReference>
<dbReference type="Gene3D" id="3.40.50.12090">
    <property type="match status" value="2"/>
</dbReference>
<dbReference type="RefSeq" id="WP_039637211.1">
    <property type="nucleotide sequence ID" value="NZ_AYSO01000020.1"/>
</dbReference>
<feature type="signal peptide" evidence="1">
    <location>
        <begin position="1"/>
        <end position="24"/>
    </location>
</feature>
<comment type="caution">
    <text evidence="2">The sequence shown here is derived from an EMBL/GenBank/DDBJ whole genome shotgun (WGS) entry which is preliminary data.</text>
</comment>
<keyword evidence="3" id="KW-1185">Reference proteome</keyword>
<evidence type="ECO:0000256" key="1">
    <source>
        <dbReference type="SAM" id="SignalP"/>
    </source>
</evidence>
<dbReference type="AlphaFoldDB" id="A0A0C1R448"/>
<dbReference type="PANTHER" id="PTHR30032">
    <property type="entry name" value="N-ACETYLMURAMOYL-L-ALANINE AMIDASE-RELATED"/>
    <property type="match status" value="1"/>
</dbReference>
<evidence type="ECO:0000313" key="2">
    <source>
        <dbReference type="EMBL" id="KIE45276.1"/>
    </source>
</evidence>
<feature type="chain" id="PRO_5039405614" evidence="1">
    <location>
        <begin position="25"/>
        <end position="381"/>
    </location>
</feature>
<dbReference type="PANTHER" id="PTHR30032:SF8">
    <property type="entry name" value="GERMINATION-SPECIFIC N-ACETYLMURAMOYL-L-ALANINE AMIDASE"/>
    <property type="match status" value="1"/>
</dbReference>
<evidence type="ECO:0000313" key="3">
    <source>
        <dbReference type="Proteomes" id="UP000031366"/>
    </source>
</evidence>
<dbReference type="InterPro" id="IPR051922">
    <property type="entry name" value="Bact_Sporulation_Assoc"/>
</dbReference>
<accession>A0A0C1R448</accession>
<name>A0A0C1R448_9CLOT</name>
<dbReference type="InterPro" id="IPR007253">
    <property type="entry name" value="Cell_wall-bd_2"/>
</dbReference>
<reference evidence="2 3" key="1">
    <citation type="journal article" date="2015" name="Infect. Genet. Evol.">
        <title>Genomic sequences of six botulinum neurotoxin-producing strains representing three clostridial species illustrate the mobility and diversity of botulinum neurotoxin genes.</title>
        <authorList>
            <person name="Smith T.J."/>
            <person name="Hill K.K."/>
            <person name="Xie G."/>
            <person name="Foley B.T."/>
            <person name="Williamson C.H."/>
            <person name="Foster J.T."/>
            <person name="Johnson S.L."/>
            <person name="Chertkov O."/>
            <person name="Teshima H."/>
            <person name="Gibbons H.S."/>
            <person name="Johnsky L.A."/>
            <person name="Karavis M.A."/>
            <person name="Smith L.A."/>
        </authorList>
    </citation>
    <scope>NUCLEOTIDE SEQUENCE [LARGE SCALE GENOMIC DNA]</scope>
    <source>
        <strain evidence="2 3">CDC 2741</strain>
    </source>
</reference>
<sequence length="381" mass="42287">MLNKKNFTKLIVLGLLGVSLLRFAPEVKAEANDGFTKSSYGYNMKRLEGSDRFETAIAVSNEFKRLSDKNNEKVENVVLANAFDYPDSIASAPLSKIYNAPLLLTEKDKLNSKTEVQLKKLKIKKVFIVGGVGVVSQNVENKLKSMGITVERLAGENRYQTSLKIANKVLDYRLANAPTNSLGYKYRSIFLVDGYRYTDALTLAGMSGRNDTPIVLLPSNEDLKPSDVKGLNELISKATEGENDKEIPIEKLKIYWFLPYFNDNFFENVPNCSMQGSTKNKYMANLTLNWANQAILNSNNVMIATGENFPDALAGGALAAKLNIPIVFTGDTFKETYKDLGNAKEIIKKETELYRDTKNVYPVGGKAIVKDGAEKKLKGVD</sequence>
<proteinExistence type="predicted"/>
<gene>
    <name evidence="2" type="ORF">U732_1007</name>
</gene>